<comment type="caution">
    <text evidence="5">The sequence shown here is derived from an EMBL/GenBank/DDBJ whole genome shotgun (WGS) entry which is preliminary data.</text>
</comment>
<dbReference type="CDD" id="cd01043">
    <property type="entry name" value="DPS"/>
    <property type="match status" value="1"/>
</dbReference>
<evidence type="ECO:0000256" key="1">
    <source>
        <dbReference type="ARBA" id="ARBA00009497"/>
    </source>
</evidence>
<dbReference type="GO" id="GO:0003677">
    <property type="term" value="F:DNA binding"/>
    <property type="evidence" value="ECO:0007669"/>
    <property type="project" value="UniProtKB-KW"/>
</dbReference>
<dbReference type="Proteomes" id="UP000677457">
    <property type="component" value="Unassembled WGS sequence"/>
</dbReference>
<dbReference type="PRINTS" id="PR01346">
    <property type="entry name" value="HELNAPAPROT"/>
</dbReference>
<dbReference type="InterPro" id="IPR002177">
    <property type="entry name" value="DPS_DNA-bd"/>
</dbReference>
<dbReference type="PANTHER" id="PTHR42932">
    <property type="entry name" value="GENERAL STRESS PROTEIN 20U"/>
    <property type="match status" value="1"/>
</dbReference>
<reference evidence="4 7" key="2">
    <citation type="submission" date="2021-03" db="EMBL/GenBank/DDBJ databases">
        <title>Whole genome shotgun sequence of Salinispora arenicola NBRC 105043.</title>
        <authorList>
            <person name="Komaki H."/>
            <person name="Tamura T."/>
        </authorList>
    </citation>
    <scope>NUCLEOTIDE SEQUENCE [LARGE SCALE GENOMIC DNA]</scope>
    <source>
        <strain evidence="4 7">NBRC 105043</strain>
    </source>
</reference>
<comment type="similarity">
    <text evidence="1 2">Belongs to the Dps family.</text>
</comment>
<reference evidence="5 6" key="1">
    <citation type="submission" date="2019-06" db="EMBL/GenBank/DDBJ databases">
        <title>Sequencing the genomes of 1000 actinobacteria strains.</title>
        <authorList>
            <person name="Klenk H.-P."/>
        </authorList>
    </citation>
    <scope>NUCLEOTIDE SEQUENCE [LARGE SCALE GENOMIC DNA]</scope>
    <source>
        <strain evidence="5 6">DSM 44819</strain>
    </source>
</reference>
<accession>A0A542XKV7</accession>
<dbReference type="InterPro" id="IPR008331">
    <property type="entry name" value="Ferritin_DPS_dom"/>
</dbReference>
<dbReference type="GeneID" id="93770880"/>
<evidence type="ECO:0000313" key="4">
    <source>
        <dbReference type="EMBL" id="GIM83513.1"/>
    </source>
</evidence>
<evidence type="ECO:0000256" key="2">
    <source>
        <dbReference type="RuleBase" id="RU003875"/>
    </source>
</evidence>
<dbReference type="InterPro" id="IPR012347">
    <property type="entry name" value="Ferritin-like"/>
</dbReference>
<evidence type="ECO:0000259" key="3">
    <source>
        <dbReference type="Pfam" id="PF00210"/>
    </source>
</evidence>
<evidence type="ECO:0000313" key="6">
    <source>
        <dbReference type="Proteomes" id="UP000315983"/>
    </source>
</evidence>
<proteinExistence type="inferred from homology"/>
<dbReference type="GO" id="GO:0016722">
    <property type="term" value="F:oxidoreductase activity, acting on metal ions"/>
    <property type="evidence" value="ECO:0007669"/>
    <property type="project" value="InterPro"/>
</dbReference>
<keyword evidence="7" id="KW-1185">Reference proteome</keyword>
<dbReference type="InterPro" id="IPR023188">
    <property type="entry name" value="DPS_DNA-bd_CS"/>
</dbReference>
<dbReference type="PIRSF" id="PIRSF005900">
    <property type="entry name" value="Dps"/>
    <property type="match status" value="1"/>
</dbReference>
<dbReference type="EMBL" id="VFOL01000001">
    <property type="protein sequence ID" value="TQL36491.1"/>
    <property type="molecule type" value="Genomic_DNA"/>
</dbReference>
<dbReference type="RefSeq" id="WP_016814088.1">
    <property type="nucleotide sequence ID" value="NZ_BOQM01000008.1"/>
</dbReference>
<evidence type="ECO:0000313" key="5">
    <source>
        <dbReference type="EMBL" id="TQL36491.1"/>
    </source>
</evidence>
<dbReference type="SUPFAM" id="SSF47240">
    <property type="entry name" value="Ferritin-like"/>
    <property type="match status" value="1"/>
</dbReference>
<protein>
    <submittedName>
        <fullName evidence="4">DNA starvation/stationary phase protection protein</fullName>
    </submittedName>
    <submittedName>
        <fullName evidence="5">Starvation-inducible DNA-binding protein</fullName>
    </submittedName>
</protein>
<evidence type="ECO:0000313" key="7">
    <source>
        <dbReference type="Proteomes" id="UP000677457"/>
    </source>
</evidence>
<keyword evidence="5" id="KW-0238">DNA-binding</keyword>
<dbReference type="GO" id="GO:0008199">
    <property type="term" value="F:ferric iron binding"/>
    <property type="evidence" value="ECO:0007669"/>
    <property type="project" value="InterPro"/>
</dbReference>
<dbReference type="AlphaFoldDB" id="A0A542XKV7"/>
<dbReference type="EMBL" id="BOQM01000008">
    <property type="protein sequence ID" value="GIM83513.1"/>
    <property type="molecule type" value="Genomic_DNA"/>
</dbReference>
<dbReference type="Pfam" id="PF00210">
    <property type="entry name" value="Ferritin"/>
    <property type="match status" value="1"/>
</dbReference>
<sequence length="155" mass="16859">MPITATNQATYAIDGHVGDVLQQTLVDLLDLTLLAKQAHWNLTGPRFLPLHQQLDTLADATREHADTIAERAATIGTAPDGRSNTIAATSRLPQLDSGTLRDDTVIRRITEILSTTAAGLRQAIEATADDPITQDLLITTGHTIEQQAWLFRSQQ</sequence>
<dbReference type="PROSITE" id="PS00818">
    <property type="entry name" value="DPS_1"/>
    <property type="match status" value="1"/>
</dbReference>
<dbReference type="Gene3D" id="1.20.1260.10">
    <property type="match status" value="1"/>
</dbReference>
<dbReference type="Proteomes" id="UP000315983">
    <property type="component" value="Unassembled WGS sequence"/>
</dbReference>
<name>A0A542XKV7_SALAC</name>
<feature type="domain" description="Ferritin/DPS" evidence="3">
    <location>
        <begin position="20"/>
        <end position="154"/>
    </location>
</feature>
<gene>
    <name evidence="5" type="ORF">FB564_1588</name>
    <name evidence="4" type="ORF">Sar04_12620</name>
</gene>
<organism evidence="5 6">
    <name type="scientific">Salinispora arenicola</name>
    <dbReference type="NCBI Taxonomy" id="168697"/>
    <lineage>
        <taxon>Bacteria</taxon>
        <taxon>Bacillati</taxon>
        <taxon>Actinomycetota</taxon>
        <taxon>Actinomycetes</taxon>
        <taxon>Micromonosporales</taxon>
        <taxon>Micromonosporaceae</taxon>
        <taxon>Salinispora</taxon>
    </lineage>
</organism>
<dbReference type="InterPro" id="IPR009078">
    <property type="entry name" value="Ferritin-like_SF"/>
</dbReference>
<dbReference type="PANTHER" id="PTHR42932:SF2">
    <property type="entry name" value="DNA PROTECTION DURING STARVATION PROTEIN 1"/>
    <property type="match status" value="1"/>
</dbReference>